<dbReference type="KEGG" id="acry:AC20117_21650"/>
<dbReference type="EMBL" id="FNKH01000002">
    <property type="protein sequence ID" value="SDR02278.1"/>
    <property type="molecule type" value="Genomic_DNA"/>
</dbReference>
<evidence type="ECO:0000256" key="1">
    <source>
        <dbReference type="SAM" id="Phobius"/>
    </source>
</evidence>
<organism evidence="2 3">
    <name type="scientific">Crystallibacter crystallopoietes</name>
    <dbReference type="NCBI Taxonomy" id="37928"/>
    <lineage>
        <taxon>Bacteria</taxon>
        <taxon>Bacillati</taxon>
        <taxon>Actinomycetota</taxon>
        <taxon>Actinomycetes</taxon>
        <taxon>Micrococcales</taxon>
        <taxon>Micrococcaceae</taxon>
        <taxon>Crystallibacter</taxon>
    </lineage>
</organism>
<name>A0A1H1FND4_9MICC</name>
<evidence type="ECO:0000313" key="2">
    <source>
        <dbReference type="EMBL" id="SDR02278.1"/>
    </source>
</evidence>
<reference evidence="2 3" key="1">
    <citation type="submission" date="2016-10" db="EMBL/GenBank/DDBJ databases">
        <authorList>
            <person name="de Groot N.N."/>
        </authorList>
    </citation>
    <scope>NUCLEOTIDE SEQUENCE [LARGE SCALE GENOMIC DNA]</scope>
    <source>
        <strain evidence="2 3">DSM 20117</strain>
    </source>
</reference>
<dbReference type="RefSeq" id="WP_074701694.1">
    <property type="nucleotide sequence ID" value="NZ_CP018863.1"/>
</dbReference>
<dbReference type="InterPro" id="IPR019675">
    <property type="entry name" value="DUF2550"/>
</dbReference>
<accession>A0A1H1FND4</accession>
<evidence type="ECO:0000313" key="3">
    <source>
        <dbReference type="Proteomes" id="UP000181917"/>
    </source>
</evidence>
<dbReference type="AlphaFoldDB" id="A0A1H1FND4"/>
<protein>
    <recommendedName>
        <fullName evidence="4">DUF2550 domain-containing protein</fullName>
    </recommendedName>
</protein>
<feature type="transmembrane region" description="Helical" evidence="1">
    <location>
        <begin position="6"/>
        <end position="27"/>
    </location>
</feature>
<gene>
    <name evidence="2" type="ORF">SAMN04489742_3542</name>
</gene>
<dbReference type="Proteomes" id="UP000181917">
    <property type="component" value="Unassembled WGS sequence"/>
</dbReference>
<sequence>MEEVGYTFAILAALFLLLLLTLLAFGVRRYQLRRALGTFDASICMLPGSWQMGVCRYADKHLEWLRLFSLSPRPRYRFRRSALELQGWRQPTEAERAKIQPGAIVVMLRHDKQELLLAMSFDVYAGLSSWLEAGPVIGIGTWR</sequence>
<keyword evidence="1" id="KW-1133">Transmembrane helix</keyword>
<dbReference type="OrthoDB" id="3267160at2"/>
<dbReference type="STRING" id="37928.SAMN04489742_3542"/>
<keyword evidence="1" id="KW-0812">Transmembrane</keyword>
<keyword evidence="3" id="KW-1185">Reference proteome</keyword>
<evidence type="ECO:0008006" key="4">
    <source>
        <dbReference type="Google" id="ProtNLM"/>
    </source>
</evidence>
<proteinExistence type="predicted"/>
<dbReference type="Pfam" id="PF10739">
    <property type="entry name" value="DUF2550"/>
    <property type="match status" value="1"/>
</dbReference>
<keyword evidence="1" id="KW-0472">Membrane</keyword>